<dbReference type="EMBL" id="JAVHJS010000008">
    <property type="protein sequence ID" value="KAK2850451.1"/>
    <property type="molecule type" value="Genomic_DNA"/>
</dbReference>
<evidence type="ECO:0000313" key="1">
    <source>
        <dbReference type="EMBL" id="KAK2850451.1"/>
    </source>
</evidence>
<gene>
    <name evidence="1" type="ORF">Q7C36_009234</name>
</gene>
<evidence type="ECO:0000313" key="2">
    <source>
        <dbReference type="Proteomes" id="UP001187315"/>
    </source>
</evidence>
<name>A0AA88N7E4_TACVA</name>
<keyword evidence="2" id="KW-1185">Reference proteome</keyword>
<proteinExistence type="predicted"/>
<dbReference type="Proteomes" id="UP001187315">
    <property type="component" value="Unassembled WGS sequence"/>
</dbReference>
<protein>
    <submittedName>
        <fullName evidence="1">Uncharacterized protein</fullName>
    </submittedName>
</protein>
<organism evidence="1 2">
    <name type="scientific">Tachysurus vachellii</name>
    <name type="common">Darkbarbel catfish</name>
    <name type="synonym">Pelteobagrus vachellii</name>
    <dbReference type="NCBI Taxonomy" id="175792"/>
    <lineage>
        <taxon>Eukaryota</taxon>
        <taxon>Metazoa</taxon>
        <taxon>Chordata</taxon>
        <taxon>Craniata</taxon>
        <taxon>Vertebrata</taxon>
        <taxon>Euteleostomi</taxon>
        <taxon>Actinopterygii</taxon>
        <taxon>Neopterygii</taxon>
        <taxon>Teleostei</taxon>
        <taxon>Ostariophysi</taxon>
        <taxon>Siluriformes</taxon>
        <taxon>Bagridae</taxon>
        <taxon>Tachysurus</taxon>
    </lineage>
</organism>
<accession>A0AA88N7E4</accession>
<comment type="caution">
    <text evidence="1">The sequence shown here is derived from an EMBL/GenBank/DDBJ whole genome shotgun (WGS) entry which is preliminary data.</text>
</comment>
<sequence>MSPRSKTVTLHCVTLLRWYSSKSLRLDTARLSNRSLYRLGDGAVTRLALGGRRRPESAYVLNLLCELLSLSPFFATRIENKNAAQHPLTL</sequence>
<dbReference type="AlphaFoldDB" id="A0AA88N7E4"/>
<reference evidence="1" key="1">
    <citation type="submission" date="2023-08" db="EMBL/GenBank/DDBJ databases">
        <title>Pelteobagrus vachellii genome.</title>
        <authorList>
            <person name="Liu H."/>
        </authorList>
    </citation>
    <scope>NUCLEOTIDE SEQUENCE</scope>
    <source>
        <strain evidence="1">PRFRI_2022a</strain>
        <tissue evidence="1">Muscle</tissue>
    </source>
</reference>